<dbReference type="InterPro" id="IPR015500">
    <property type="entry name" value="Peptidase_S8_subtilisin-rel"/>
</dbReference>
<evidence type="ECO:0000256" key="3">
    <source>
        <dbReference type="ARBA" id="ARBA00022801"/>
    </source>
</evidence>
<protein>
    <submittedName>
        <fullName evidence="8">S8 family serine peptidase</fullName>
    </submittedName>
</protein>
<keyword evidence="3 5" id="KW-0378">Hydrolase</keyword>
<evidence type="ECO:0000256" key="5">
    <source>
        <dbReference type="PROSITE-ProRule" id="PRU01240"/>
    </source>
</evidence>
<dbReference type="EMBL" id="JANPWE010000006">
    <property type="protein sequence ID" value="MCR6546230.1"/>
    <property type="molecule type" value="Genomic_DNA"/>
</dbReference>
<dbReference type="CDD" id="cd07473">
    <property type="entry name" value="Peptidases_S8_Subtilisin_like"/>
    <property type="match status" value="1"/>
</dbReference>
<reference evidence="8 9" key="1">
    <citation type="submission" date="2022-08" db="EMBL/GenBank/DDBJ databases">
        <title>Proteogenomics of the novel Dehalobacterium formicoaceticum strain EZ94 highlights a key role of methyltransferases during anaerobic dichloromethane degradation.</title>
        <authorList>
            <person name="Wasmund K."/>
        </authorList>
    </citation>
    <scope>NUCLEOTIDE SEQUENCE [LARGE SCALE GENOMIC DNA]</scope>
    <source>
        <strain evidence="8 9">EZ94</strain>
    </source>
</reference>
<dbReference type="SUPFAM" id="SSF52743">
    <property type="entry name" value="Subtilisin-like"/>
    <property type="match status" value="1"/>
</dbReference>
<evidence type="ECO:0000259" key="7">
    <source>
        <dbReference type="Pfam" id="PF00082"/>
    </source>
</evidence>
<evidence type="ECO:0000256" key="4">
    <source>
        <dbReference type="ARBA" id="ARBA00022825"/>
    </source>
</evidence>
<dbReference type="Pfam" id="PF00082">
    <property type="entry name" value="Peptidase_S8"/>
    <property type="match status" value="1"/>
</dbReference>
<dbReference type="InterPro" id="IPR000408">
    <property type="entry name" value="Reg_chr_condens"/>
</dbReference>
<dbReference type="SUPFAM" id="SSF50985">
    <property type="entry name" value="RCC1/BLIP-II"/>
    <property type="match status" value="1"/>
</dbReference>
<dbReference type="Gene3D" id="2.130.10.30">
    <property type="entry name" value="Regulator of chromosome condensation 1/beta-lactamase-inhibitor protein II"/>
    <property type="match status" value="1"/>
</dbReference>
<dbReference type="PANTHER" id="PTHR43806:SF11">
    <property type="entry name" value="CEREVISIN-RELATED"/>
    <property type="match status" value="1"/>
</dbReference>
<dbReference type="PROSITE" id="PS00137">
    <property type="entry name" value="SUBTILASE_HIS"/>
    <property type="match status" value="1"/>
</dbReference>
<dbReference type="Pfam" id="PF00415">
    <property type="entry name" value="RCC1"/>
    <property type="match status" value="2"/>
</dbReference>
<accession>A0ABT1Y5S0</accession>
<keyword evidence="9" id="KW-1185">Reference proteome</keyword>
<feature type="domain" description="Peptidase S8/S53" evidence="7">
    <location>
        <begin position="209"/>
        <end position="465"/>
    </location>
</feature>
<keyword evidence="4 5" id="KW-0720">Serine protease</keyword>
<keyword evidence="2 5" id="KW-0645">Protease</keyword>
<comment type="similarity">
    <text evidence="1 5">Belongs to the peptidase S8 family.</text>
</comment>
<dbReference type="InterPro" id="IPR034204">
    <property type="entry name" value="PfSUB1-like_cat_dom"/>
</dbReference>
<feature type="active site" description="Charge relay system" evidence="5">
    <location>
        <position position="218"/>
    </location>
</feature>
<dbReference type="RefSeq" id="WP_089611611.1">
    <property type="nucleotide sequence ID" value="NZ_CP022121.1"/>
</dbReference>
<keyword evidence="6" id="KW-0732">Signal</keyword>
<gene>
    <name evidence="8" type="ORF">NVS47_12030</name>
</gene>
<dbReference type="PANTHER" id="PTHR43806">
    <property type="entry name" value="PEPTIDASE S8"/>
    <property type="match status" value="1"/>
</dbReference>
<name>A0ABT1Y5S0_9FIRM</name>
<evidence type="ECO:0000256" key="1">
    <source>
        <dbReference type="ARBA" id="ARBA00011073"/>
    </source>
</evidence>
<dbReference type="PROSITE" id="PS00136">
    <property type="entry name" value="SUBTILASE_ASP"/>
    <property type="match status" value="1"/>
</dbReference>
<evidence type="ECO:0000313" key="8">
    <source>
        <dbReference type="EMBL" id="MCR6546230.1"/>
    </source>
</evidence>
<evidence type="ECO:0000313" key="9">
    <source>
        <dbReference type="Proteomes" id="UP001524944"/>
    </source>
</evidence>
<evidence type="ECO:0000256" key="6">
    <source>
        <dbReference type="SAM" id="SignalP"/>
    </source>
</evidence>
<dbReference type="PROSITE" id="PS51892">
    <property type="entry name" value="SUBTILASE"/>
    <property type="match status" value="1"/>
</dbReference>
<comment type="caution">
    <text evidence="8">The sequence shown here is derived from an EMBL/GenBank/DDBJ whole genome shotgun (WGS) entry which is preliminary data.</text>
</comment>
<dbReference type="InterPro" id="IPR036852">
    <property type="entry name" value="Peptidase_S8/S53_dom_sf"/>
</dbReference>
<dbReference type="PROSITE" id="PS50012">
    <property type="entry name" value="RCC1_3"/>
    <property type="match status" value="2"/>
</dbReference>
<feature type="active site" description="Charge relay system" evidence="5">
    <location>
        <position position="432"/>
    </location>
</feature>
<sequence>MKNSICKNFLIIIVLFSLIMSSISVFAVEQLNTEDNKTAEQEKLLNDVEKLRDLQMNIQAEEVPEAFWTNRFIVKFKDNNNDQGKDKISGSLKDMVKSYKKTKKKNIEVIYTTKKLNPKKVIDKISLNEEIEFIQPDYKLSLASEDMYFGEQWGLFNQYPIYMETEPVNQEIDEENNDLKNNEAKPVLQGDKLHGFDANVVPAWGESTGQGAVVALLDTGIDVSHYDLENNIWKNKGEIAGNGIDDDGNGYVDDVNGWNFTDNSNKVQNVSKNEWHGTHIAGIIGSEKDNETEIAGISPGAKIMPLKVFADGEAYTSDIIDAIEYASQMGAQIANCSWSSAFENNALKGVMRESNLIFVAAAGNNGWDIDKQSVFPASFDLDNIITVASINDEGFLSAFSNYGQASVDIAAPGENIISTIPGNDVGFKDGTSMAAAFVSGEIALLLGQNSQLSKDEIRSKILNFSDKMSSLIGKTYNSSKINVENAVKGIVNDEVIDINGSTGIINTTETYSTEPEVQIFTESTVGYESKQISAGMNHSLLLQDGIVWSWGGNEYGQLGDGTKQNKTVPVQVSGLNNITAVYACLHHSIALKSDGTVWTWGFNSYGQLGDGTITSRNTPVQVSGLTNVIAILLRFKYQD</sequence>
<feature type="active site" description="Charge relay system" evidence="5">
    <location>
        <position position="276"/>
    </location>
</feature>
<dbReference type="InterPro" id="IPR000209">
    <property type="entry name" value="Peptidase_S8/S53_dom"/>
</dbReference>
<dbReference type="Gene3D" id="3.40.50.200">
    <property type="entry name" value="Peptidase S8/S53 domain"/>
    <property type="match status" value="1"/>
</dbReference>
<organism evidence="8 9">
    <name type="scientific">Dehalobacterium formicoaceticum</name>
    <dbReference type="NCBI Taxonomy" id="51515"/>
    <lineage>
        <taxon>Bacteria</taxon>
        <taxon>Bacillati</taxon>
        <taxon>Bacillota</taxon>
        <taxon>Clostridia</taxon>
        <taxon>Eubacteriales</taxon>
        <taxon>Peptococcaceae</taxon>
        <taxon>Dehalobacterium</taxon>
    </lineage>
</organism>
<proteinExistence type="inferred from homology"/>
<feature type="chain" id="PRO_5046861011" evidence="6">
    <location>
        <begin position="28"/>
        <end position="639"/>
    </location>
</feature>
<evidence type="ECO:0000256" key="2">
    <source>
        <dbReference type="ARBA" id="ARBA00022670"/>
    </source>
</evidence>
<dbReference type="PRINTS" id="PR00723">
    <property type="entry name" value="SUBTILISIN"/>
</dbReference>
<dbReference type="InterPro" id="IPR022398">
    <property type="entry name" value="Peptidase_S8_His-AS"/>
</dbReference>
<feature type="signal peptide" evidence="6">
    <location>
        <begin position="1"/>
        <end position="27"/>
    </location>
</feature>
<dbReference type="InterPro" id="IPR023827">
    <property type="entry name" value="Peptidase_S8_Asp-AS"/>
</dbReference>
<dbReference type="InterPro" id="IPR050131">
    <property type="entry name" value="Peptidase_S8_subtilisin-like"/>
</dbReference>
<dbReference type="InterPro" id="IPR009091">
    <property type="entry name" value="RCC1/BLIP-II"/>
</dbReference>
<dbReference type="Proteomes" id="UP001524944">
    <property type="component" value="Unassembled WGS sequence"/>
</dbReference>